<sequence length="665" mass="74614">MGRIIVLDENTSNKIAAGEVVEKPASVVKELVENSIDAGATSISVDIKNGGISYIKIADNGIGMDEDDVEIAFERHATSKIKRAEDLDSVITMGFRGEALASIASVASVELMTKTAASAYGMYVHVRGGVLQDVRQTGCPVGTTFIIKDLFFNTPARYKFLKKDSTEAGYISDTISRIALGNPNISFKLTNGKTPLIHTPGNNDLKSVIYSIYGKEIIKNLVHIEYADDKVKISGYIGKPEAARSNRNYQSLYINKRYVKSKLVSYSVEQAFSSILMKNRFPFFVLNIDINPILVDANVHPAKIEVRFADESYLSRTIYMAVSNALTTGGGLFNPVSVPDKDRELFKFADNSQPKKEYVQNEIQLNNKQEENKKADEIRLFTKALEPLAKVDVHKVSTAAEKQPADTSSFTFTRSEDYNVGQPKNLITNVKQENSDELKNNSPGIREDDSSQNFDETINKQDQEVNKERVYTELADMKYIGQAFSTYILLQNNDELVMVDQHAAHERIIYEKLRAKFDSQENTTQLLLEPVVIQLQPFEIDTIKAKEKLLTGIGFVYEDFGNNTIIIRGIPYMVGDYSPRDIFIELTQKLQESIKPVSTPLADEIIHTIACKAAIKANKKLDEKEVHQLLTELSNTGRRYTCPHGRPTVIRLTKNEIEKMFKRIV</sequence>
<evidence type="ECO:0000259" key="6">
    <source>
        <dbReference type="SMART" id="SM00853"/>
    </source>
</evidence>
<reference evidence="8 9" key="1">
    <citation type="submission" date="2009-01" db="EMBL/GenBank/DDBJ databases">
        <title>Complete sequence of Clostridium cellulolyticum H10.</title>
        <authorList>
            <consortium name="US DOE Joint Genome Institute"/>
            <person name="Lucas S."/>
            <person name="Copeland A."/>
            <person name="Lapidus A."/>
            <person name="Glavina del Rio T."/>
            <person name="Dalin E."/>
            <person name="Tice H."/>
            <person name="Bruce D."/>
            <person name="Goodwin L."/>
            <person name="Pitluck S."/>
            <person name="Chertkov O."/>
            <person name="Saunders E."/>
            <person name="Brettin T."/>
            <person name="Detter J.C."/>
            <person name="Han C."/>
            <person name="Larimer F."/>
            <person name="Land M."/>
            <person name="Hauser L."/>
            <person name="Kyrpides N."/>
            <person name="Ivanova N."/>
            <person name="Zhou J."/>
            <person name="Richardson P."/>
        </authorList>
    </citation>
    <scope>NUCLEOTIDE SEQUENCE [LARGE SCALE GENOMIC DNA]</scope>
    <source>
        <strain evidence="9">ATCC 35319 / DSM 5812 / JCM 6584 / H10</strain>
    </source>
</reference>
<dbReference type="EMBL" id="CP001348">
    <property type="protein sequence ID" value="ACL76047.1"/>
    <property type="molecule type" value="Genomic_DNA"/>
</dbReference>
<gene>
    <name evidence="4" type="primary">mutL</name>
    <name evidence="8" type="ordered locus">Ccel_1696</name>
</gene>
<organism evidence="8 9">
    <name type="scientific">Ruminiclostridium cellulolyticum (strain ATCC 35319 / DSM 5812 / JCM 6584 / H10)</name>
    <name type="common">Clostridium cellulolyticum</name>
    <dbReference type="NCBI Taxonomy" id="394503"/>
    <lineage>
        <taxon>Bacteria</taxon>
        <taxon>Bacillati</taxon>
        <taxon>Bacillota</taxon>
        <taxon>Clostridia</taxon>
        <taxon>Eubacteriales</taxon>
        <taxon>Oscillospiraceae</taxon>
        <taxon>Ruminiclostridium</taxon>
    </lineage>
</organism>
<dbReference type="InterPro" id="IPR002099">
    <property type="entry name" value="MutL/Mlh/PMS"/>
</dbReference>
<feature type="region of interest" description="Disordered" evidence="5">
    <location>
        <begin position="424"/>
        <end position="455"/>
    </location>
</feature>
<dbReference type="FunFam" id="3.30.565.10:FF:000003">
    <property type="entry name" value="DNA mismatch repair endonuclease MutL"/>
    <property type="match status" value="1"/>
</dbReference>
<dbReference type="InterPro" id="IPR014721">
    <property type="entry name" value="Ribsml_uS5_D2-typ_fold_subgr"/>
</dbReference>
<evidence type="ECO:0000256" key="1">
    <source>
        <dbReference type="ARBA" id="ARBA00006082"/>
    </source>
</evidence>
<dbReference type="OrthoDB" id="9763467at2"/>
<evidence type="ECO:0000256" key="3">
    <source>
        <dbReference type="ARBA" id="ARBA00023204"/>
    </source>
</evidence>
<dbReference type="InterPro" id="IPR038973">
    <property type="entry name" value="MutL/Mlh/Pms-like"/>
</dbReference>
<dbReference type="InterPro" id="IPR042121">
    <property type="entry name" value="MutL_C_regsub"/>
</dbReference>
<dbReference type="RefSeq" id="WP_015925162.1">
    <property type="nucleotide sequence ID" value="NC_011898.1"/>
</dbReference>
<keyword evidence="2 4" id="KW-0227">DNA damage</keyword>
<dbReference type="Pfam" id="PF08676">
    <property type="entry name" value="MutL_C"/>
    <property type="match status" value="1"/>
</dbReference>
<dbReference type="KEGG" id="cce:Ccel_1696"/>
<evidence type="ECO:0000259" key="7">
    <source>
        <dbReference type="SMART" id="SM01340"/>
    </source>
</evidence>
<evidence type="ECO:0000313" key="8">
    <source>
        <dbReference type="EMBL" id="ACL76047.1"/>
    </source>
</evidence>
<dbReference type="SUPFAM" id="SSF118116">
    <property type="entry name" value="DNA mismatch repair protein MutL"/>
    <property type="match status" value="1"/>
</dbReference>
<dbReference type="Proteomes" id="UP000001349">
    <property type="component" value="Chromosome"/>
</dbReference>
<name>B8I2Q4_RUMCH</name>
<dbReference type="GO" id="GO:0140664">
    <property type="term" value="F:ATP-dependent DNA damage sensor activity"/>
    <property type="evidence" value="ECO:0007669"/>
    <property type="project" value="InterPro"/>
</dbReference>
<dbReference type="AlphaFoldDB" id="B8I2Q4"/>
<comment type="similarity">
    <text evidence="1 4">Belongs to the DNA mismatch repair MutL/HexB family.</text>
</comment>
<dbReference type="InterPro" id="IPR020667">
    <property type="entry name" value="DNA_mismatch_repair_MutL"/>
</dbReference>
<evidence type="ECO:0000256" key="2">
    <source>
        <dbReference type="ARBA" id="ARBA00022763"/>
    </source>
</evidence>
<dbReference type="Gene3D" id="3.30.1370.100">
    <property type="entry name" value="MutL, C-terminal domain, regulatory subdomain"/>
    <property type="match status" value="1"/>
</dbReference>
<dbReference type="InterPro" id="IPR013507">
    <property type="entry name" value="DNA_mismatch_S5_2-like"/>
</dbReference>
<dbReference type="GO" id="GO:0032300">
    <property type="term" value="C:mismatch repair complex"/>
    <property type="evidence" value="ECO:0007669"/>
    <property type="project" value="InterPro"/>
</dbReference>
<dbReference type="Gene3D" id="3.30.1540.20">
    <property type="entry name" value="MutL, C-terminal domain, dimerisation subdomain"/>
    <property type="match status" value="1"/>
</dbReference>
<comment type="function">
    <text evidence="4">This protein is involved in the repair of mismatches in DNA. It is required for dam-dependent methyl-directed DNA mismatch repair. May act as a 'molecular matchmaker', a protein that promotes the formation of a stable complex between two or more DNA-binding proteins in an ATP-dependent manner without itself being part of a final effector complex.</text>
</comment>
<protein>
    <recommendedName>
        <fullName evidence="4">DNA mismatch repair protein MutL</fullName>
    </recommendedName>
</protein>
<dbReference type="InterPro" id="IPR014790">
    <property type="entry name" value="MutL_C"/>
</dbReference>
<evidence type="ECO:0000256" key="4">
    <source>
        <dbReference type="HAMAP-Rule" id="MF_00149"/>
    </source>
</evidence>
<dbReference type="PANTHER" id="PTHR10073:SF12">
    <property type="entry name" value="DNA MISMATCH REPAIR PROTEIN MLH1"/>
    <property type="match status" value="1"/>
</dbReference>
<dbReference type="Pfam" id="PF01119">
    <property type="entry name" value="DNA_mis_repair"/>
    <property type="match status" value="1"/>
</dbReference>
<dbReference type="STRING" id="394503.Ccel_1696"/>
<dbReference type="GO" id="GO:0006298">
    <property type="term" value="P:mismatch repair"/>
    <property type="evidence" value="ECO:0007669"/>
    <property type="project" value="UniProtKB-UniRule"/>
</dbReference>
<dbReference type="NCBIfam" id="TIGR00585">
    <property type="entry name" value="mutl"/>
    <property type="match status" value="1"/>
</dbReference>
<dbReference type="Gene3D" id="3.30.565.10">
    <property type="entry name" value="Histidine kinase-like ATPase, C-terminal domain"/>
    <property type="match status" value="1"/>
</dbReference>
<evidence type="ECO:0000313" key="9">
    <source>
        <dbReference type="Proteomes" id="UP000001349"/>
    </source>
</evidence>
<keyword evidence="3 4" id="KW-0234">DNA repair</keyword>
<dbReference type="CDD" id="cd00782">
    <property type="entry name" value="MutL_Trans"/>
    <property type="match status" value="1"/>
</dbReference>
<keyword evidence="9" id="KW-1185">Reference proteome</keyword>
<dbReference type="SUPFAM" id="SSF55874">
    <property type="entry name" value="ATPase domain of HSP90 chaperone/DNA topoisomerase II/histidine kinase"/>
    <property type="match status" value="1"/>
</dbReference>
<dbReference type="HOGENOM" id="CLU_004131_4_1_9"/>
<dbReference type="GO" id="GO:0016887">
    <property type="term" value="F:ATP hydrolysis activity"/>
    <property type="evidence" value="ECO:0007669"/>
    <property type="project" value="InterPro"/>
</dbReference>
<dbReference type="GO" id="GO:0005524">
    <property type="term" value="F:ATP binding"/>
    <property type="evidence" value="ECO:0007669"/>
    <property type="project" value="InterPro"/>
</dbReference>
<feature type="domain" description="DNA mismatch repair protein S5" evidence="7">
    <location>
        <begin position="209"/>
        <end position="327"/>
    </location>
</feature>
<dbReference type="InterPro" id="IPR036890">
    <property type="entry name" value="HATPase_C_sf"/>
</dbReference>
<dbReference type="CDD" id="cd16926">
    <property type="entry name" value="HATPase_MutL-MLH-PMS-like"/>
    <property type="match status" value="1"/>
</dbReference>
<dbReference type="InterPro" id="IPR042120">
    <property type="entry name" value="MutL_C_dimsub"/>
</dbReference>
<dbReference type="InterPro" id="IPR014762">
    <property type="entry name" value="DNA_mismatch_repair_CS"/>
</dbReference>
<dbReference type="GO" id="GO:0030983">
    <property type="term" value="F:mismatched DNA binding"/>
    <property type="evidence" value="ECO:0007669"/>
    <property type="project" value="InterPro"/>
</dbReference>
<dbReference type="Gene3D" id="3.30.230.10">
    <property type="match status" value="1"/>
</dbReference>
<dbReference type="SUPFAM" id="SSF54211">
    <property type="entry name" value="Ribosomal protein S5 domain 2-like"/>
    <property type="match status" value="1"/>
</dbReference>
<proteinExistence type="inferred from homology"/>
<dbReference type="Pfam" id="PF13589">
    <property type="entry name" value="HATPase_c_3"/>
    <property type="match status" value="1"/>
</dbReference>
<dbReference type="InterPro" id="IPR020568">
    <property type="entry name" value="Ribosomal_Su5_D2-typ_SF"/>
</dbReference>
<dbReference type="InterPro" id="IPR037198">
    <property type="entry name" value="MutL_C_sf"/>
</dbReference>
<dbReference type="SMART" id="SM00853">
    <property type="entry name" value="MutL_C"/>
    <property type="match status" value="1"/>
</dbReference>
<dbReference type="SMART" id="SM01340">
    <property type="entry name" value="DNA_mis_repair"/>
    <property type="match status" value="1"/>
</dbReference>
<feature type="domain" description="MutL C-terminal dimerisation" evidence="6">
    <location>
        <begin position="479"/>
        <end position="621"/>
    </location>
</feature>
<evidence type="ECO:0000256" key="5">
    <source>
        <dbReference type="SAM" id="MobiDB-lite"/>
    </source>
</evidence>
<dbReference type="eggNOG" id="COG0323">
    <property type="taxonomic scope" value="Bacteria"/>
</dbReference>
<accession>B8I2Q4</accession>
<dbReference type="PANTHER" id="PTHR10073">
    <property type="entry name" value="DNA MISMATCH REPAIR PROTEIN MLH, PMS, MUTL"/>
    <property type="match status" value="1"/>
</dbReference>
<dbReference type="PROSITE" id="PS00058">
    <property type="entry name" value="DNA_MISMATCH_REPAIR_1"/>
    <property type="match status" value="1"/>
</dbReference>
<feature type="compositionally biased region" description="Basic and acidic residues" evidence="5">
    <location>
        <begin position="433"/>
        <end position="449"/>
    </location>
</feature>
<dbReference type="HAMAP" id="MF_00149">
    <property type="entry name" value="DNA_mis_repair"/>
    <property type="match status" value="1"/>
</dbReference>